<dbReference type="Pfam" id="PF01544">
    <property type="entry name" value="CorA"/>
    <property type="match status" value="1"/>
</dbReference>
<dbReference type="RefSeq" id="XP_016645683.1">
    <property type="nucleotide sequence ID" value="XM_016784567.1"/>
</dbReference>
<dbReference type="InterPro" id="IPR002523">
    <property type="entry name" value="MgTranspt_CorA/ZnTranspt_ZntB"/>
</dbReference>
<dbReference type="HOGENOM" id="CLU_258074_0_0_1"/>
<dbReference type="Gene3D" id="1.20.58.340">
    <property type="entry name" value="Magnesium transport protein CorA, transmembrane region"/>
    <property type="match status" value="1"/>
</dbReference>
<dbReference type="OrthoDB" id="3231000at2759"/>
<evidence type="ECO:0000313" key="1">
    <source>
        <dbReference type="EMBL" id="KEZ45884.1"/>
    </source>
</evidence>
<dbReference type="VEuPathDB" id="FungiDB:SAPIO_CDS1254"/>
<organism evidence="1 2">
    <name type="scientific">Pseudallescheria apiosperma</name>
    <name type="common">Scedosporium apiospermum</name>
    <dbReference type="NCBI Taxonomy" id="563466"/>
    <lineage>
        <taxon>Eukaryota</taxon>
        <taxon>Fungi</taxon>
        <taxon>Dikarya</taxon>
        <taxon>Ascomycota</taxon>
        <taxon>Pezizomycotina</taxon>
        <taxon>Sordariomycetes</taxon>
        <taxon>Hypocreomycetidae</taxon>
        <taxon>Microascales</taxon>
        <taxon>Microascaceae</taxon>
        <taxon>Scedosporium</taxon>
    </lineage>
</organism>
<sequence>MAEHWEFKEHWRSSRYHTGDIYQESRQQERRKSWEVSSHDAGPYLNYVKRVSLKWPNLKPLADFMEVGTDPLRWRNFFGDDARNAYTYPGDVDKRKKDQEERVRRTNVCQLEYLSDGEVAPPIRYTTPEDLRRALSTLDRKRQKSAQGEVMLKLFVVEDLSREVIETLGYHLEIEPDFFRAHIYDHVWFNIRDPFWDPPSFQMDIRRRNWVQIRFCRARYFPSPESLREGQDAANRFNVGRRLYDDENKVYWDRDPAKNITNATLALREWLTVHLKNLRAQSMRVVRRSTELFQKSPGNKTPNIEAQRHALNELPRTPGNDDWIKGTAKATDEDRVDGRVGLMRTRVSFWKKNCRVGECDIVLLRLVGAEWLTVSQYLKSRLSAIDWEVAHPKEFLAQAQIDTVLRKLHNWRRWVPVFREMLLEAKPRLSQLEDLDCPPGSFGFGRVEKLFEPYAEEFAYMLDRMEDYEKRIDRLTTVVASAISTADSRRVEQLTLLATLFVPLSLIGTLFSMSEDIAQIRVTFAYWAAASLILLLVKPEDGYQMARAHKGPGFMIGFGHCDGRSIAFALRWPDPGTSRAKYLIPVSPAPIPSLTCMQFEQCHPFSLGSHLSAALSSVYFLPIAAMDLPADRKEWEKQVEGFRLKKHWSIHESKHKNSGSKFTMEQFLLLRVLWPRHISQTGFETACTGFIELNNLRTARKFLQNLSSWQRYLGTYDDEECSGMDGRVLAKHQGTFALVRHYQNLSCKNSKVKPEDLLRKVEFTLASAPSTAVAPSQSQAAFPITPTPNRLATRTALEGLDASLVKLELRAEENEDISWEEMVLSPLTPALPLTGVDAKSFGVVEDEQIVNALIDFLNALTLHCDKVKSEWSFARKRFKMNIRGDKTYEARVDGLLRAKGSRDTQIIVEAKSCLRFQTKTNTEAILMQEAAQMAAWICDHPPQVDGTSAGKTRKTSKPSTYRRMLISQDAKEIYINVASFDSDYVRYVLGDNDADLSFLTMQSYGPFPKKVDITWEILPVSQVTEVTARRCSKQEQRSHTLVNMANESSKLPSMLTTKEMRTNVNRFLKNLVLKANKDYRPRFSFGEAEERKIRVTPLDFATGTSPNCVEPLIRPLAQVDVEKLLNDLSEPLYKDFIDPFYDPDFPGARRQEAWSFYVLINYYLTQRQVKNRRGACIIPDRTKWRAFGHNITQLFRYSRDDIGCDWYVMDVWRYCTEPLLDLHFDGYVDPSKPHTTCFLVDEQELKDGFISTSELTAICWLTCQSALLPDYAHQTIFPLTVVSASHRTVRIVQGVVNICTNDVELRVSQLVPFEKGIKADTESWQNFLTLLGWILGEPIGDTMLA</sequence>
<evidence type="ECO:0000313" key="2">
    <source>
        <dbReference type="Proteomes" id="UP000028545"/>
    </source>
</evidence>
<dbReference type="GO" id="GO:0046873">
    <property type="term" value="F:metal ion transmembrane transporter activity"/>
    <property type="evidence" value="ECO:0007669"/>
    <property type="project" value="InterPro"/>
</dbReference>
<gene>
    <name evidence="1" type="ORF">SAPIO_CDS1254</name>
</gene>
<dbReference type="EMBL" id="JOWA01000055">
    <property type="protein sequence ID" value="KEZ45884.1"/>
    <property type="molecule type" value="Genomic_DNA"/>
</dbReference>
<proteinExistence type="predicted"/>
<dbReference type="KEGG" id="sapo:SAPIO_CDS1254"/>
<keyword evidence="2" id="KW-1185">Reference proteome</keyword>
<protein>
    <submittedName>
        <fullName evidence="1">Uncharacterized protein</fullName>
    </submittedName>
</protein>
<reference evidence="1 2" key="1">
    <citation type="journal article" date="2014" name="Genome Announc.">
        <title>Draft genome sequence of the pathogenic fungus Scedosporium apiospermum.</title>
        <authorList>
            <person name="Vandeputte P."/>
            <person name="Ghamrawi S."/>
            <person name="Rechenmann M."/>
            <person name="Iltis A."/>
            <person name="Giraud S."/>
            <person name="Fleury M."/>
            <person name="Thornton C."/>
            <person name="Delhaes L."/>
            <person name="Meyer W."/>
            <person name="Papon N."/>
            <person name="Bouchara J.P."/>
        </authorList>
    </citation>
    <scope>NUCLEOTIDE SEQUENCE [LARGE SCALE GENOMIC DNA]</scope>
    <source>
        <strain evidence="1 2">IHEM 14462</strain>
    </source>
</reference>
<dbReference type="Proteomes" id="UP000028545">
    <property type="component" value="Unassembled WGS sequence"/>
</dbReference>
<name>A0A084GEX2_PSEDA</name>
<comment type="caution">
    <text evidence="1">The sequence shown here is derived from an EMBL/GenBank/DDBJ whole genome shotgun (WGS) entry which is preliminary data.</text>
</comment>
<dbReference type="GeneID" id="27720326"/>
<accession>A0A084GEX2</accession>
<dbReference type="GO" id="GO:0016020">
    <property type="term" value="C:membrane"/>
    <property type="evidence" value="ECO:0007669"/>
    <property type="project" value="InterPro"/>
</dbReference>